<feature type="compositionally biased region" description="Polar residues" evidence="1">
    <location>
        <begin position="330"/>
        <end position="340"/>
    </location>
</feature>
<proteinExistence type="predicted"/>
<evidence type="ECO:0000256" key="1">
    <source>
        <dbReference type="SAM" id="MobiDB-lite"/>
    </source>
</evidence>
<keyword evidence="2" id="KW-0812">Transmembrane</keyword>
<feature type="transmembrane region" description="Helical" evidence="2">
    <location>
        <begin position="191"/>
        <end position="212"/>
    </location>
</feature>
<feature type="region of interest" description="Disordered" evidence="1">
    <location>
        <begin position="228"/>
        <end position="368"/>
    </location>
</feature>
<reference evidence="3 4" key="1">
    <citation type="submission" date="2022-06" db="EMBL/GenBank/DDBJ databases">
        <title>Rhizosaccharibacter gen. nov. sp. nov. KSS12, endophytic bacteria isolated from sugarcane.</title>
        <authorList>
            <person name="Pitiwittayakul N."/>
        </authorList>
    </citation>
    <scope>NUCLEOTIDE SEQUENCE [LARGE SCALE GENOMIC DNA]</scope>
    <source>
        <strain evidence="3 4">KSS12</strain>
    </source>
</reference>
<dbReference type="Proteomes" id="UP001524547">
    <property type="component" value="Unassembled WGS sequence"/>
</dbReference>
<dbReference type="RefSeq" id="WP_422918276.1">
    <property type="nucleotide sequence ID" value="NZ_JAMZEJ010000001.1"/>
</dbReference>
<evidence type="ECO:0000313" key="3">
    <source>
        <dbReference type="EMBL" id="MCQ8239541.1"/>
    </source>
</evidence>
<keyword evidence="2" id="KW-0472">Membrane</keyword>
<dbReference type="EMBL" id="JAMZEJ010000001">
    <property type="protein sequence ID" value="MCQ8239541.1"/>
    <property type="molecule type" value="Genomic_DNA"/>
</dbReference>
<feature type="region of interest" description="Disordered" evidence="1">
    <location>
        <begin position="1"/>
        <end position="25"/>
    </location>
</feature>
<protein>
    <recommendedName>
        <fullName evidence="5">Type IV / VI secretion system DotU domain-containing protein</fullName>
    </recommendedName>
</protein>
<gene>
    <name evidence="3" type="ORF">NFI88_01625</name>
</gene>
<sequence>MTIMTDIAPAHDGAGARTGSGTAEQASRRLLDGATGLTLVGEDRRALRATLQRVARQLPPAFARSVWMDAESDIGSLRGAVEASYLEALSGARRVGAQVPSLVLLVENGDQLSSALLDELELAAEVALGSRYRLQLVMAATHAFVDPGGRHPALERCVRDRVQAPPAPRPAAPREQTPELLRGPTRAGTRLTALLTAAALGTCCVGLVMAAVRFRDAPPARIPPFPTGRGAVSIASTDGVPRPERRMVAPPPGSNGMFLPVVRRTMPIAPGPSGTTADTDQGAPSRSLENPPSVSGLPRPPGGWFVRSGTGSGDAGVENRPSPAPDLSDGTVSVRKQPTSAIAMPDISAPGVPGPEAHGLGRTRASSGVRAAITPSADGASMGADAAGREDSPHGLLILARAGDTLPALYREVYRGVRPPPLETVQDANPGPMRPNAVLIFPAPPDGWSRRH</sequence>
<keyword evidence="2" id="KW-1133">Transmembrane helix</keyword>
<feature type="region of interest" description="Disordered" evidence="1">
    <location>
        <begin position="163"/>
        <end position="185"/>
    </location>
</feature>
<evidence type="ECO:0008006" key="5">
    <source>
        <dbReference type="Google" id="ProtNLM"/>
    </source>
</evidence>
<keyword evidence="4" id="KW-1185">Reference proteome</keyword>
<comment type="caution">
    <text evidence="3">The sequence shown here is derived from an EMBL/GenBank/DDBJ whole genome shotgun (WGS) entry which is preliminary data.</text>
</comment>
<name>A0ABT1VT68_9PROT</name>
<organism evidence="3 4">
    <name type="scientific">Rhizosaccharibacter radicis</name>
    <dbReference type="NCBI Taxonomy" id="2782605"/>
    <lineage>
        <taxon>Bacteria</taxon>
        <taxon>Pseudomonadati</taxon>
        <taxon>Pseudomonadota</taxon>
        <taxon>Alphaproteobacteria</taxon>
        <taxon>Acetobacterales</taxon>
        <taxon>Acetobacteraceae</taxon>
        <taxon>Rhizosaccharibacter</taxon>
    </lineage>
</organism>
<accession>A0ABT1VT68</accession>
<evidence type="ECO:0000256" key="2">
    <source>
        <dbReference type="SAM" id="Phobius"/>
    </source>
</evidence>
<evidence type="ECO:0000313" key="4">
    <source>
        <dbReference type="Proteomes" id="UP001524547"/>
    </source>
</evidence>
<feature type="compositionally biased region" description="Polar residues" evidence="1">
    <location>
        <begin position="273"/>
        <end position="293"/>
    </location>
</feature>